<reference evidence="3" key="1">
    <citation type="submission" date="2018-12" db="EMBL/GenBank/DDBJ databases">
        <title>Tengunoibacter tsumagoiensis gen. nov., sp. nov., Dictyobacter kobayashii sp. nov., D. alpinus sp. nov., and D. joshuensis sp. nov. and description of Dictyobacteraceae fam. nov. within the order Ktedonobacterales isolated from Tengu-no-mugimeshi.</title>
        <authorList>
            <person name="Wang C.M."/>
            <person name="Zheng Y."/>
            <person name="Sakai Y."/>
            <person name="Toyoda A."/>
            <person name="Minakuchi Y."/>
            <person name="Abe K."/>
            <person name="Yokota A."/>
            <person name="Yabe S."/>
        </authorList>
    </citation>
    <scope>NUCLEOTIDE SEQUENCE [LARGE SCALE GENOMIC DNA]</scope>
    <source>
        <strain evidence="3">Uno3</strain>
    </source>
</reference>
<keyword evidence="1" id="KW-1133">Transmembrane helix</keyword>
<dbReference type="PANTHER" id="PTHR47199">
    <property type="entry name" value="PHOTOSYSTEM II STABILITY/ASSEMBLY FACTOR HCF136, CHLOROPLASTIC"/>
    <property type="match status" value="1"/>
</dbReference>
<sequence length="487" mass="53250">MNFNTLPEEQDNPELINHLQDFHRLAPEDRASLASIERRLLAVAPPQLQGYAPAEASQSETIIINFPQPRAQKVWVRRLQWFAVVAWVILLLGASVPAFVLIQGKNHSAPGGKTTHATGTVSIPPGEKSTLVGNGTLVNAQIVFMATPQIGWARQGQSGAKNGPIVRTTDGGKHWQQVTLPQELSGQPFAVYAFDGNMAIIVPPAVEQTIPQSYLYRTLDGGATWQRGTLPALSPDDGGIVVLNWSFLDHQQGWMTMWRGICCGGDSRNVTLDQLGGETLYHTTDGGLTWLQFTSLSFKYPGKGITFITARLGWLTTYVDDPVHPSLSDPLAFPGALYVTHDGGYTWQQQSLPTLSQTTSKSDYQGLTFFSASKGYLFDRVSTSTGPDQQFLYVTQDGGNSWQVLGSAIPSHSYNLNVINDIYVFDDTTLFTLRNGQWVAASKPFPFMAATVKFFSPLAGLAQTYTGDIYQTSDGGQTWQKIGTLPV</sequence>
<dbReference type="EMBL" id="BIFR01000002">
    <property type="protein sequence ID" value="GCE15407.1"/>
    <property type="molecule type" value="Genomic_DNA"/>
</dbReference>
<dbReference type="Gene3D" id="2.130.10.10">
    <property type="entry name" value="YVTN repeat-like/Quinoprotein amine dehydrogenase"/>
    <property type="match status" value="2"/>
</dbReference>
<proteinExistence type="predicted"/>
<evidence type="ECO:0000313" key="3">
    <source>
        <dbReference type="Proteomes" id="UP000287352"/>
    </source>
</evidence>
<dbReference type="PANTHER" id="PTHR47199:SF2">
    <property type="entry name" value="PHOTOSYSTEM II STABILITY_ASSEMBLY FACTOR HCF136, CHLOROPLASTIC"/>
    <property type="match status" value="1"/>
</dbReference>
<accession>A0A402A8C7</accession>
<dbReference type="Proteomes" id="UP000287352">
    <property type="component" value="Unassembled WGS sequence"/>
</dbReference>
<dbReference type="SUPFAM" id="SSF110296">
    <property type="entry name" value="Oligoxyloglucan reducing end-specific cellobiohydrolase"/>
    <property type="match status" value="1"/>
</dbReference>
<gene>
    <name evidence="2" type="ORF">KTT_52660</name>
</gene>
<comment type="caution">
    <text evidence="2">The sequence shown here is derived from an EMBL/GenBank/DDBJ whole genome shotgun (WGS) entry which is preliminary data.</text>
</comment>
<dbReference type="RefSeq" id="WP_126582876.1">
    <property type="nucleotide sequence ID" value="NZ_BIFR01000002.1"/>
</dbReference>
<dbReference type="CDD" id="cd15482">
    <property type="entry name" value="Sialidase_non-viral"/>
    <property type="match status" value="1"/>
</dbReference>
<dbReference type="OrthoDB" id="9757947at2"/>
<feature type="transmembrane region" description="Helical" evidence="1">
    <location>
        <begin position="79"/>
        <end position="102"/>
    </location>
</feature>
<dbReference type="AlphaFoldDB" id="A0A402A8C7"/>
<dbReference type="InterPro" id="IPR015943">
    <property type="entry name" value="WD40/YVTN_repeat-like_dom_sf"/>
</dbReference>
<keyword evidence="3" id="KW-1185">Reference proteome</keyword>
<evidence type="ECO:0000313" key="2">
    <source>
        <dbReference type="EMBL" id="GCE15407.1"/>
    </source>
</evidence>
<evidence type="ECO:0000256" key="1">
    <source>
        <dbReference type="SAM" id="Phobius"/>
    </source>
</evidence>
<protein>
    <submittedName>
        <fullName evidence="2">Uncharacterized protein</fullName>
    </submittedName>
</protein>
<keyword evidence="1" id="KW-0472">Membrane</keyword>
<organism evidence="2 3">
    <name type="scientific">Tengunoibacter tsumagoiensis</name>
    <dbReference type="NCBI Taxonomy" id="2014871"/>
    <lineage>
        <taxon>Bacteria</taxon>
        <taxon>Bacillati</taxon>
        <taxon>Chloroflexota</taxon>
        <taxon>Ktedonobacteria</taxon>
        <taxon>Ktedonobacterales</taxon>
        <taxon>Dictyobacteraceae</taxon>
        <taxon>Tengunoibacter</taxon>
    </lineage>
</organism>
<name>A0A402A8C7_9CHLR</name>
<keyword evidence="1" id="KW-0812">Transmembrane</keyword>